<feature type="domain" description="AMP-binding enzyme C-terminal" evidence="10">
    <location>
        <begin position="487"/>
        <end position="561"/>
    </location>
</feature>
<evidence type="ECO:0000256" key="6">
    <source>
        <dbReference type="ARBA" id="ARBA00026121"/>
    </source>
</evidence>
<comment type="caution">
    <text evidence="11">The sequence shown here is derived from an EMBL/GenBank/DDBJ whole genome shotgun (WGS) entry which is preliminary data.</text>
</comment>
<keyword evidence="12" id="KW-1185">Reference proteome</keyword>
<name>A0AAP6JCZ2_9GAMM</name>
<dbReference type="EMBL" id="JAYGII010000001">
    <property type="protein sequence ID" value="MEA5444368.1"/>
    <property type="molecule type" value="Genomic_DNA"/>
</dbReference>
<dbReference type="GO" id="GO:0004467">
    <property type="term" value="F:long-chain fatty acid-CoA ligase activity"/>
    <property type="evidence" value="ECO:0007669"/>
    <property type="project" value="UniProtKB-EC"/>
</dbReference>
<comment type="subcellular location">
    <subcellularLocation>
        <location evidence="1">Membrane</location>
        <topology evidence="1">Peripheral membrane protein</topology>
    </subcellularLocation>
</comment>
<dbReference type="InterPro" id="IPR025110">
    <property type="entry name" value="AMP-bd_C"/>
</dbReference>
<feature type="domain" description="AMP-dependent synthetase/ligase" evidence="9">
    <location>
        <begin position="37"/>
        <end position="437"/>
    </location>
</feature>
<proteinExistence type="inferred from homology"/>
<dbReference type="Proteomes" id="UP001302316">
    <property type="component" value="Unassembled WGS sequence"/>
</dbReference>
<evidence type="ECO:0000313" key="12">
    <source>
        <dbReference type="Proteomes" id="UP001302316"/>
    </source>
</evidence>
<evidence type="ECO:0000256" key="3">
    <source>
        <dbReference type="ARBA" id="ARBA00006432"/>
    </source>
</evidence>
<comment type="pathway">
    <text evidence="2">Lipid metabolism; fatty acid beta-oxidation.</text>
</comment>
<dbReference type="PANTHER" id="PTHR43767">
    <property type="entry name" value="LONG-CHAIN-FATTY-ACID--COA LIGASE"/>
    <property type="match status" value="1"/>
</dbReference>
<evidence type="ECO:0000259" key="9">
    <source>
        <dbReference type="Pfam" id="PF00501"/>
    </source>
</evidence>
<keyword evidence="4" id="KW-0436">Ligase</keyword>
<dbReference type="InterPro" id="IPR020845">
    <property type="entry name" value="AMP-binding_CS"/>
</dbReference>
<dbReference type="Gene3D" id="3.30.300.30">
    <property type="match status" value="1"/>
</dbReference>
<evidence type="ECO:0000256" key="8">
    <source>
        <dbReference type="ARBA" id="ARBA00042773"/>
    </source>
</evidence>
<gene>
    <name evidence="11" type="ORF">VCB98_00865</name>
</gene>
<accession>A0AAP6JCZ2</accession>
<organism evidence="11 12">
    <name type="scientific">Natronospira elongata</name>
    <dbReference type="NCBI Taxonomy" id="3110268"/>
    <lineage>
        <taxon>Bacteria</taxon>
        <taxon>Pseudomonadati</taxon>
        <taxon>Pseudomonadota</taxon>
        <taxon>Gammaproteobacteria</taxon>
        <taxon>Natronospirales</taxon>
        <taxon>Natronospiraceae</taxon>
        <taxon>Natronospira</taxon>
    </lineage>
</organism>
<sequence>MSDCQAYDRAPWSDQYEHPIEPDQVVAGYDSLPDLIREASQAYCDKIAFTTCMPNGMNGSLRYSEVEEMSDAFAVYLREELGLEAGTRVAVQMPNCLSFPIAAFGTLKAGCVLVNTNPLYTGPEMRHQFNDSGAEVVVILDMFMDKLESVIKETPVKHVVVCSLAQWFPPIVRGIMKGVLRWWNRAIPDHNLKATSIHRAVEVGRRRLNEDSISVADYSSGIRLEDGAVLQYTGGTTGVSKGALLSHGNLLVNMRQLDLISQDYAEPGKDCVVTALPMYHIFAFTVNLLLFYHHGGRNVLVPSPRPIQNCQRAIENYPVNWITGVNTLYNALLNEEWFNVYPPKTMKVALAGGTALHQSVAERWEQVVGCPIAEGYGLTESSPLLCFNPISRTRQDSIGIPAPGTQVRIVDEEGQCVTPGEAGELIAKGPQIMQGYWNRPEETEKTLRDGWLYTGDVAAMDEDGFFRIVDRKKDMILVSGFNVYPNEVEECLAQVDKVHESAVVGLTDEKSGEVPWAFVVKRDESLTEQELAAHCKENLAGYKRPKRFIFRDELPKTPVGKVLRKELRAEIEDGSKAATAKTKNKTAA</sequence>
<dbReference type="Pfam" id="PF00501">
    <property type="entry name" value="AMP-binding"/>
    <property type="match status" value="1"/>
</dbReference>
<evidence type="ECO:0000313" key="11">
    <source>
        <dbReference type="EMBL" id="MEA5444368.1"/>
    </source>
</evidence>
<evidence type="ECO:0000256" key="5">
    <source>
        <dbReference type="ARBA" id="ARBA00023136"/>
    </source>
</evidence>
<dbReference type="Gene3D" id="3.40.50.980">
    <property type="match status" value="2"/>
</dbReference>
<dbReference type="RefSeq" id="WP_346049482.1">
    <property type="nucleotide sequence ID" value="NZ_JAYGII010000001.1"/>
</dbReference>
<dbReference type="SUPFAM" id="SSF56801">
    <property type="entry name" value="Acetyl-CoA synthetase-like"/>
    <property type="match status" value="1"/>
</dbReference>
<dbReference type="GO" id="GO:0016020">
    <property type="term" value="C:membrane"/>
    <property type="evidence" value="ECO:0007669"/>
    <property type="project" value="UniProtKB-SubCell"/>
</dbReference>
<dbReference type="PANTHER" id="PTHR43767:SF8">
    <property type="entry name" value="LONG-CHAIN-FATTY-ACID--COA LIGASE"/>
    <property type="match status" value="1"/>
</dbReference>
<evidence type="ECO:0000256" key="2">
    <source>
        <dbReference type="ARBA" id="ARBA00005005"/>
    </source>
</evidence>
<comment type="similarity">
    <text evidence="3">Belongs to the ATP-dependent AMP-binding enzyme family.</text>
</comment>
<protein>
    <recommendedName>
        <fullName evidence="7">Long-chain-fatty-acid--CoA ligase</fullName>
        <ecNumber evidence="6">6.2.1.3</ecNumber>
    </recommendedName>
    <alternativeName>
        <fullName evidence="8">Long-chain acyl-CoA synthetase</fullName>
    </alternativeName>
</protein>
<evidence type="ECO:0000256" key="4">
    <source>
        <dbReference type="ARBA" id="ARBA00022598"/>
    </source>
</evidence>
<evidence type="ECO:0000256" key="7">
    <source>
        <dbReference type="ARBA" id="ARBA00039545"/>
    </source>
</evidence>
<dbReference type="FunFam" id="3.30.300.30:FF:000008">
    <property type="entry name" value="2,3-dihydroxybenzoate-AMP ligase"/>
    <property type="match status" value="1"/>
</dbReference>
<evidence type="ECO:0000259" key="10">
    <source>
        <dbReference type="Pfam" id="PF13193"/>
    </source>
</evidence>
<dbReference type="EC" id="6.2.1.3" evidence="6"/>
<dbReference type="InterPro" id="IPR050237">
    <property type="entry name" value="ATP-dep_AMP-bd_enzyme"/>
</dbReference>
<dbReference type="PROSITE" id="PS00455">
    <property type="entry name" value="AMP_BINDING"/>
    <property type="match status" value="1"/>
</dbReference>
<dbReference type="Pfam" id="PF13193">
    <property type="entry name" value="AMP-binding_C"/>
    <property type="match status" value="1"/>
</dbReference>
<keyword evidence="5" id="KW-0472">Membrane</keyword>
<dbReference type="Gene3D" id="2.30.38.10">
    <property type="entry name" value="Luciferase, Domain 3"/>
    <property type="match status" value="1"/>
</dbReference>
<dbReference type="AlphaFoldDB" id="A0AAP6JCZ2"/>
<dbReference type="CDD" id="cd05936">
    <property type="entry name" value="FC-FACS_FadD_like"/>
    <property type="match status" value="1"/>
</dbReference>
<dbReference type="InterPro" id="IPR000873">
    <property type="entry name" value="AMP-dep_synth/lig_dom"/>
</dbReference>
<reference evidence="11 12" key="1">
    <citation type="submission" date="2023-12" db="EMBL/GenBank/DDBJ databases">
        <title>Whole-genome sequencing of halo(alkali)philic microorganisms from hypersaline lakes.</title>
        <authorList>
            <person name="Sorokin D.Y."/>
            <person name="Merkel A.Y."/>
            <person name="Messina E."/>
            <person name="Yakimov M."/>
        </authorList>
    </citation>
    <scope>NUCLEOTIDE SEQUENCE [LARGE SCALE GENOMIC DNA]</scope>
    <source>
        <strain evidence="11 12">AB-CW1</strain>
    </source>
</reference>
<dbReference type="InterPro" id="IPR045851">
    <property type="entry name" value="AMP-bd_C_sf"/>
</dbReference>
<evidence type="ECO:0000256" key="1">
    <source>
        <dbReference type="ARBA" id="ARBA00004170"/>
    </source>
</evidence>